<evidence type="ECO:0000259" key="4">
    <source>
        <dbReference type="Pfam" id="PF20622"/>
    </source>
</evidence>
<name>W7BNW9_9LIST</name>
<evidence type="ECO:0000256" key="2">
    <source>
        <dbReference type="ARBA" id="ARBA00022737"/>
    </source>
</evidence>
<protein>
    <submittedName>
        <fullName evidence="5">Internalin A</fullName>
    </submittedName>
</protein>
<dbReference type="InterPro" id="IPR001611">
    <property type="entry name" value="Leu-rich_rpt"/>
</dbReference>
<evidence type="ECO:0000313" key="6">
    <source>
        <dbReference type="Proteomes" id="UP000019253"/>
    </source>
</evidence>
<reference evidence="5 6" key="1">
    <citation type="journal article" date="2014" name="Int. J. Syst. Evol. Microbiol.">
        <title>Listeria floridensis sp. nov., Listeria aquatica sp. nov., Listeria cornellensis sp. nov., Listeria riparia sp. nov. and Listeria grandensis sp. nov., from agricultural and natural environments.</title>
        <authorList>
            <person name="den Bakker H.C."/>
            <person name="Warchocki S."/>
            <person name="Wright E.M."/>
            <person name="Allred A.F."/>
            <person name="Ahlstrom C."/>
            <person name="Manuel C.S."/>
            <person name="Stasiewicz M.J."/>
            <person name="Burrell A."/>
            <person name="Roof S."/>
            <person name="Strawn L."/>
            <person name="Fortes E.D."/>
            <person name="Nightingale K.K."/>
            <person name="Kephart D."/>
            <person name="Wiedmann M."/>
        </authorList>
    </citation>
    <scope>NUCLEOTIDE SEQUENCE [LARGE SCALE GENOMIC DNA]</scope>
    <source>
        <strain evidence="6">FSL F6-971</strain>
    </source>
</reference>
<proteinExistence type="predicted"/>
<keyword evidence="2" id="KW-0677">Repeat</keyword>
<dbReference type="STRING" id="1265819.PGRAN_14148"/>
<dbReference type="Proteomes" id="UP000019253">
    <property type="component" value="Unassembled WGS sequence"/>
</dbReference>
<dbReference type="Pfam" id="PF13472">
    <property type="entry name" value="Lipase_GDSL_2"/>
    <property type="match status" value="1"/>
</dbReference>
<dbReference type="PROSITE" id="PS51450">
    <property type="entry name" value="LRR"/>
    <property type="match status" value="7"/>
</dbReference>
<dbReference type="PATRIC" id="fig|1265819.5.peg.2829"/>
<dbReference type="Pfam" id="PF12799">
    <property type="entry name" value="LRR_4"/>
    <property type="match status" value="2"/>
</dbReference>
<dbReference type="RefSeq" id="WP_036067695.1">
    <property type="nucleotide sequence ID" value="NZ_AODD01000026.1"/>
</dbReference>
<keyword evidence="6" id="KW-1185">Reference proteome</keyword>
<feature type="domain" description="Bacterial Ig" evidence="4">
    <location>
        <begin position="412"/>
        <end position="491"/>
    </location>
</feature>
<dbReference type="OrthoDB" id="2366275at2"/>
<dbReference type="Gene3D" id="3.40.50.1110">
    <property type="entry name" value="SGNH hydrolase"/>
    <property type="match status" value="1"/>
</dbReference>
<keyword evidence="1" id="KW-0433">Leucine-rich repeat</keyword>
<gene>
    <name evidence="5" type="ORF">PGRAN_14148</name>
</gene>
<dbReference type="InterPro" id="IPR032675">
    <property type="entry name" value="LRR_dom_sf"/>
</dbReference>
<dbReference type="Pfam" id="PF20622">
    <property type="entry name" value="Big_15"/>
    <property type="match status" value="1"/>
</dbReference>
<dbReference type="InterPro" id="IPR036514">
    <property type="entry name" value="SGNH_hydro_sf"/>
</dbReference>
<dbReference type="InterPro" id="IPR046746">
    <property type="entry name" value="Big_15"/>
</dbReference>
<sequence>MNSKLKKYIVLIMISVLLLSGFQLPVKSGEQEYIIADLFPDPILAQIIATGLKKEKSDLVTKTQLSKFGSLIIKNQKVSDLTGMENLTNITGLQVTNTDVADLTPIANILSLTDLTLTYNKIIDITPIRKLTKVKNLKLQGNAIHDISALAGLANLATINLYANQVVDIQGLESLNKITALDLGMNRIQKIEALRSLTNLKSVQLNSNLVEDITPLQDLPNLAIVGLFSNNIRDISPTGKIKTLTSLDFSSNKASNISSLKELTQLTYLKANDNGVENADVVALFPQLTYLNLAENELTAVTPLKNLTRLEELNISENHISDITPLNNLPQLLNFYATNQQVVIATTSLGASVPFSLKDRDGQTPSIYTNAAYSLSGDKLAWDKVGIQQLFWSNNQGDFSGQLTQEVREVSKVFLDEFTLSDKYLTGVYSNPDIVKMSVEINQKIYYGGDVINNKLRFYVDNKISKTSDTVIVKTYNKKGEVIENVTLKIREIPKDSAKWANHNFLFLGDSITIGLRANVAFPNIVAKQLRLPTIQNEGISGASVAQNSAAPISIVRRLEALDTSNTTDVVIFGGTNDFQFNTPMGTPNSTDENTFYGALNQIAEKLKASNTTIHFVTPMWRARQVVGDGKDSDLYPNKLGLYLNDYGTAVKNVASKYNARYLDLYSEKAAYENDLPDGLHPNNNGQYFIGEKISLMLNE</sequence>
<dbReference type="SUPFAM" id="SSF52266">
    <property type="entry name" value="SGNH hydrolase"/>
    <property type="match status" value="1"/>
</dbReference>
<dbReference type="InterPro" id="IPR050836">
    <property type="entry name" value="SDS22/Internalin_LRR"/>
</dbReference>
<accession>W7BNW9</accession>
<dbReference type="AlphaFoldDB" id="W7BNW9"/>
<dbReference type="PANTHER" id="PTHR46652:SF3">
    <property type="entry name" value="LEUCINE-RICH REPEAT-CONTAINING PROTEIN 9"/>
    <property type="match status" value="1"/>
</dbReference>
<comment type="caution">
    <text evidence="5">The sequence shown here is derived from an EMBL/GenBank/DDBJ whole genome shotgun (WGS) entry which is preliminary data.</text>
</comment>
<dbReference type="CDD" id="cd00229">
    <property type="entry name" value="SGNH_hydrolase"/>
    <property type="match status" value="1"/>
</dbReference>
<dbReference type="InterPro" id="IPR025875">
    <property type="entry name" value="Leu-rich_rpt_4"/>
</dbReference>
<evidence type="ECO:0000256" key="1">
    <source>
        <dbReference type="ARBA" id="ARBA00022614"/>
    </source>
</evidence>
<dbReference type="SMART" id="SM00365">
    <property type="entry name" value="LRR_SD22"/>
    <property type="match status" value="7"/>
</dbReference>
<dbReference type="InterPro" id="IPR013830">
    <property type="entry name" value="SGNH_hydro"/>
</dbReference>
<dbReference type="SUPFAM" id="SSF52058">
    <property type="entry name" value="L domain-like"/>
    <property type="match status" value="1"/>
</dbReference>
<evidence type="ECO:0000259" key="3">
    <source>
        <dbReference type="Pfam" id="PF13472"/>
    </source>
</evidence>
<dbReference type="EMBL" id="AODD01000026">
    <property type="protein sequence ID" value="EUJ21743.1"/>
    <property type="molecule type" value="Genomic_DNA"/>
</dbReference>
<dbReference type="Gene3D" id="3.80.10.10">
    <property type="entry name" value="Ribonuclease Inhibitor"/>
    <property type="match status" value="1"/>
</dbReference>
<feature type="domain" description="SGNH hydrolase-type esterase" evidence="3">
    <location>
        <begin position="507"/>
        <end position="687"/>
    </location>
</feature>
<organism evidence="5 6">
    <name type="scientific">Listeria grandensis FSL F6-0971</name>
    <dbReference type="NCBI Taxonomy" id="1265819"/>
    <lineage>
        <taxon>Bacteria</taxon>
        <taxon>Bacillati</taxon>
        <taxon>Bacillota</taxon>
        <taxon>Bacilli</taxon>
        <taxon>Bacillales</taxon>
        <taxon>Listeriaceae</taxon>
        <taxon>Listeria</taxon>
    </lineage>
</organism>
<dbReference type="PANTHER" id="PTHR46652">
    <property type="entry name" value="LEUCINE-RICH REPEAT AND IQ DOMAIN-CONTAINING PROTEIN 1-RELATED"/>
    <property type="match status" value="1"/>
</dbReference>
<evidence type="ECO:0000313" key="5">
    <source>
        <dbReference type="EMBL" id="EUJ21743.1"/>
    </source>
</evidence>